<evidence type="ECO:0000256" key="1">
    <source>
        <dbReference type="ARBA" id="ARBA00005437"/>
    </source>
</evidence>
<protein>
    <recommendedName>
        <fullName evidence="4">Tubby C 2 family protein</fullName>
    </recommendedName>
</protein>
<dbReference type="InterPro" id="IPR025659">
    <property type="entry name" value="Tubby-like_C"/>
</dbReference>
<dbReference type="OrthoDB" id="652307at2"/>
<dbReference type="Proteomes" id="UP000049127">
    <property type="component" value="Unassembled WGS sequence"/>
</dbReference>
<dbReference type="Pfam" id="PF04525">
    <property type="entry name" value="LOR"/>
    <property type="match status" value="1"/>
</dbReference>
<reference evidence="3" key="1">
    <citation type="submission" date="2015-01" db="EMBL/GenBank/DDBJ databases">
        <authorList>
            <person name="Aslett M.A."/>
            <person name="De Silva N."/>
        </authorList>
    </citation>
    <scope>NUCLEOTIDE SEQUENCE [LARGE SCALE GENOMIC DNA]</scope>
    <source>
        <strain evidence="3">R28058</strain>
    </source>
</reference>
<dbReference type="RefSeq" id="WP_055341529.1">
    <property type="nucleotide sequence ID" value="NZ_CP080291.1"/>
</dbReference>
<dbReference type="InterPro" id="IPR007612">
    <property type="entry name" value="LOR"/>
</dbReference>
<accession>A0A0C7G4Q1</accession>
<evidence type="ECO:0000313" key="2">
    <source>
        <dbReference type="EMBL" id="CEQ03007.1"/>
    </source>
</evidence>
<name>A0A0C7G4Q1_PARSO</name>
<evidence type="ECO:0000313" key="3">
    <source>
        <dbReference type="Proteomes" id="UP000049127"/>
    </source>
</evidence>
<dbReference type="EMBL" id="CEKZ01000003">
    <property type="protein sequence ID" value="CEQ03007.1"/>
    <property type="molecule type" value="Genomic_DNA"/>
</dbReference>
<dbReference type="SUPFAM" id="SSF54518">
    <property type="entry name" value="Tubby C-terminal domain-like"/>
    <property type="match status" value="1"/>
</dbReference>
<dbReference type="Gene3D" id="2.40.160.200">
    <property type="entry name" value="LURP1-related"/>
    <property type="match status" value="1"/>
</dbReference>
<organism evidence="2 3">
    <name type="scientific">Paraclostridium sordellii</name>
    <name type="common">Clostridium sordellii</name>
    <dbReference type="NCBI Taxonomy" id="1505"/>
    <lineage>
        <taxon>Bacteria</taxon>
        <taxon>Bacillati</taxon>
        <taxon>Bacillota</taxon>
        <taxon>Clostridia</taxon>
        <taxon>Peptostreptococcales</taxon>
        <taxon>Peptostreptococcaceae</taxon>
        <taxon>Paraclostridium</taxon>
    </lineage>
</organism>
<evidence type="ECO:0008006" key="4">
    <source>
        <dbReference type="Google" id="ProtNLM"/>
    </source>
</evidence>
<comment type="similarity">
    <text evidence="1">Belongs to the LOR family.</text>
</comment>
<gene>
    <name evidence="2" type="ORF">R28058_07401</name>
</gene>
<sequence>MKYYMKSKIFKLKEDFWITNEYKEKVFFVDTKLLTLGLRFDLIKDDNIIYSVKENLLAFLGKYEIIEAGKVIGHVSRKLTFVKDKLKVDSKYGELLIKGDILDYNYKIYKDGKEIATIIKEFFSITDNYYIDIDFEDEAFILALVVIVDDVIDKQRNRN</sequence>
<dbReference type="InterPro" id="IPR038595">
    <property type="entry name" value="LOR_sf"/>
</dbReference>
<proteinExistence type="inferred from homology"/>
<dbReference type="AlphaFoldDB" id="A0A0C7G4Q1"/>